<organism evidence="2 3">
    <name type="scientific">Oryza sativa subsp. japonica</name>
    <name type="common">Rice</name>
    <dbReference type="NCBI Taxonomy" id="39947"/>
    <lineage>
        <taxon>Eukaryota</taxon>
        <taxon>Viridiplantae</taxon>
        <taxon>Streptophyta</taxon>
        <taxon>Embryophyta</taxon>
        <taxon>Tracheophyta</taxon>
        <taxon>Spermatophyta</taxon>
        <taxon>Magnoliopsida</taxon>
        <taxon>Liliopsida</taxon>
        <taxon>Poales</taxon>
        <taxon>Poaceae</taxon>
        <taxon>BOP clade</taxon>
        <taxon>Oryzoideae</taxon>
        <taxon>Oryzeae</taxon>
        <taxon>Oryzinae</taxon>
        <taxon>Oryza</taxon>
        <taxon>Oryza sativa</taxon>
    </lineage>
</organism>
<evidence type="ECO:0000313" key="2">
    <source>
        <dbReference type="EMBL" id="BAD03399.1"/>
    </source>
</evidence>
<dbReference type="EMBL" id="AP004746">
    <property type="protein sequence ID" value="BAD03399.1"/>
    <property type="molecule type" value="Genomic_DNA"/>
</dbReference>
<protein>
    <submittedName>
        <fullName evidence="2">Uncharacterized protein</fullName>
    </submittedName>
</protein>
<feature type="region of interest" description="Disordered" evidence="1">
    <location>
        <begin position="112"/>
        <end position="131"/>
    </location>
</feature>
<sequence length="192" mass="20452">MSVRQNEKIPAGAHGEGKSQRSARRRRRSLAGARYEGDGGDGDADKGTEAGEPPLLFRPPAGRRPPRTAAPLPPSRWLVRVASSLATLSSATLSAVLARCRSLPVFSLAADPSAPPLHREGEGERKGRRGRAPLLSLPPCRPACAAAPLASESISICEFGLAIVDSPVIYSFIRLVFSSLSIWICDVVDFLM</sequence>
<reference evidence="3" key="2">
    <citation type="journal article" date="2008" name="Nucleic Acids Res.">
        <title>The rice annotation project database (RAP-DB): 2008 update.</title>
        <authorList>
            <consortium name="The rice annotation project (RAP)"/>
        </authorList>
    </citation>
    <scope>GENOME REANNOTATION</scope>
    <source>
        <strain evidence="3">cv. Nipponbare</strain>
    </source>
</reference>
<reference evidence="3" key="1">
    <citation type="journal article" date="2005" name="Nature">
        <title>The map-based sequence of the rice genome.</title>
        <authorList>
            <consortium name="International rice genome sequencing project (IRGSP)"/>
            <person name="Matsumoto T."/>
            <person name="Wu J."/>
            <person name="Kanamori H."/>
            <person name="Katayose Y."/>
            <person name="Fujisawa M."/>
            <person name="Namiki N."/>
            <person name="Mizuno H."/>
            <person name="Yamamoto K."/>
            <person name="Antonio B.A."/>
            <person name="Baba T."/>
            <person name="Sakata K."/>
            <person name="Nagamura Y."/>
            <person name="Aoki H."/>
            <person name="Arikawa K."/>
            <person name="Arita K."/>
            <person name="Bito T."/>
            <person name="Chiden Y."/>
            <person name="Fujitsuka N."/>
            <person name="Fukunaka R."/>
            <person name="Hamada M."/>
            <person name="Harada C."/>
            <person name="Hayashi A."/>
            <person name="Hijishita S."/>
            <person name="Honda M."/>
            <person name="Hosokawa S."/>
            <person name="Ichikawa Y."/>
            <person name="Idonuma A."/>
            <person name="Iijima M."/>
            <person name="Ikeda M."/>
            <person name="Ikeno M."/>
            <person name="Ito K."/>
            <person name="Ito S."/>
            <person name="Ito T."/>
            <person name="Ito Y."/>
            <person name="Ito Y."/>
            <person name="Iwabuchi A."/>
            <person name="Kamiya K."/>
            <person name="Karasawa W."/>
            <person name="Kurita K."/>
            <person name="Katagiri S."/>
            <person name="Kikuta A."/>
            <person name="Kobayashi H."/>
            <person name="Kobayashi N."/>
            <person name="Machita K."/>
            <person name="Maehara T."/>
            <person name="Masukawa M."/>
            <person name="Mizubayashi T."/>
            <person name="Mukai Y."/>
            <person name="Nagasaki H."/>
            <person name="Nagata Y."/>
            <person name="Naito S."/>
            <person name="Nakashima M."/>
            <person name="Nakama Y."/>
            <person name="Nakamichi Y."/>
            <person name="Nakamura M."/>
            <person name="Meguro A."/>
            <person name="Negishi M."/>
            <person name="Ohta I."/>
            <person name="Ohta T."/>
            <person name="Okamoto M."/>
            <person name="Ono N."/>
            <person name="Saji S."/>
            <person name="Sakaguchi M."/>
            <person name="Sakai K."/>
            <person name="Shibata M."/>
            <person name="Shimokawa T."/>
            <person name="Song J."/>
            <person name="Takazaki Y."/>
            <person name="Terasawa K."/>
            <person name="Tsugane M."/>
            <person name="Tsuji K."/>
            <person name="Ueda S."/>
            <person name="Waki K."/>
            <person name="Yamagata H."/>
            <person name="Yamamoto M."/>
            <person name="Yamamoto S."/>
            <person name="Yamane H."/>
            <person name="Yoshiki S."/>
            <person name="Yoshihara R."/>
            <person name="Yukawa K."/>
            <person name="Zhong H."/>
            <person name="Yano M."/>
            <person name="Yuan Q."/>
            <person name="Ouyang S."/>
            <person name="Liu J."/>
            <person name="Jones K.M."/>
            <person name="Gansberger K."/>
            <person name="Moffat K."/>
            <person name="Hill J."/>
            <person name="Bera J."/>
            <person name="Fadrosh D."/>
            <person name="Jin S."/>
            <person name="Johri S."/>
            <person name="Kim M."/>
            <person name="Overton L."/>
            <person name="Reardon M."/>
            <person name="Tsitrin T."/>
            <person name="Vuong H."/>
            <person name="Weaver B."/>
            <person name="Ciecko A."/>
            <person name="Tallon L."/>
            <person name="Jackson J."/>
            <person name="Pai G."/>
            <person name="Aken S.V."/>
            <person name="Utterback T."/>
            <person name="Reidmuller S."/>
            <person name="Feldblyum T."/>
            <person name="Hsiao J."/>
            <person name="Zismann V."/>
            <person name="Iobst S."/>
            <person name="de Vazeille A.R."/>
            <person name="Buell C.R."/>
            <person name="Ying K."/>
            <person name="Li Y."/>
            <person name="Lu T."/>
            <person name="Huang Y."/>
            <person name="Zhao Q."/>
            <person name="Feng Q."/>
            <person name="Zhang L."/>
            <person name="Zhu J."/>
            <person name="Weng Q."/>
            <person name="Mu J."/>
            <person name="Lu Y."/>
            <person name="Fan D."/>
            <person name="Liu Y."/>
            <person name="Guan J."/>
            <person name="Zhang Y."/>
            <person name="Yu S."/>
            <person name="Liu X."/>
            <person name="Zhang Y."/>
            <person name="Hong G."/>
            <person name="Han B."/>
            <person name="Choisne N."/>
            <person name="Demange N."/>
            <person name="Orjeda G."/>
            <person name="Samain S."/>
            <person name="Cattolico L."/>
            <person name="Pelletier E."/>
            <person name="Couloux A."/>
            <person name="Segurens B."/>
            <person name="Wincker P."/>
            <person name="D'Hont A."/>
            <person name="Scarpelli C."/>
            <person name="Weissenbach J."/>
            <person name="Salanoubat M."/>
            <person name="Quetier F."/>
            <person name="Yu Y."/>
            <person name="Kim H.R."/>
            <person name="Rambo T."/>
            <person name="Currie J."/>
            <person name="Collura K."/>
            <person name="Luo M."/>
            <person name="Yang T."/>
            <person name="Ammiraju J.S.S."/>
            <person name="Engler F."/>
            <person name="Soderlund C."/>
            <person name="Wing R.A."/>
            <person name="Palmer L.E."/>
            <person name="de la Bastide M."/>
            <person name="Spiegel L."/>
            <person name="Nascimento L."/>
            <person name="Zutavern T."/>
            <person name="O'Shaughnessy A."/>
            <person name="Dike S."/>
            <person name="Dedhia N."/>
            <person name="Preston R."/>
            <person name="Balija V."/>
            <person name="McCombie W.R."/>
            <person name="Chow T."/>
            <person name="Chen H."/>
            <person name="Chung M."/>
            <person name="Chen C."/>
            <person name="Shaw J."/>
            <person name="Wu H."/>
            <person name="Hsiao K."/>
            <person name="Chao Y."/>
            <person name="Chu M."/>
            <person name="Cheng C."/>
            <person name="Hour A."/>
            <person name="Lee P."/>
            <person name="Lin S."/>
            <person name="Lin Y."/>
            <person name="Liou J."/>
            <person name="Liu S."/>
            <person name="Hsing Y."/>
            <person name="Raghuvanshi S."/>
            <person name="Mohanty A."/>
            <person name="Bharti A.K."/>
            <person name="Gaur A."/>
            <person name="Gupta V."/>
            <person name="Kumar D."/>
            <person name="Ravi V."/>
            <person name="Vij S."/>
            <person name="Kapur A."/>
            <person name="Khurana P."/>
            <person name="Khurana P."/>
            <person name="Khurana J.P."/>
            <person name="Tyagi A.K."/>
            <person name="Gaikwad K."/>
            <person name="Singh A."/>
            <person name="Dalal V."/>
            <person name="Srivastava S."/>
            <person name="Dixit A."/>
            <person name="Pal A.K."/>
            <person name="Ghazi I.A."/>
            <person name="Yadav M."/>
            <person name="Pandit A."/>
            <person name="Bhargava A."/>
            <person name="Sureshbabu K."/>
            <person name="Batra K."/>
            <person name="Sharma T.R."/>
            <person name="Mohapatra T."/>
            <person name="Singh N.K."/>
            <person name="Messing J."/>
            <person name="Nelson A.B."/>
            <person name="Fuks G."/>
            <person name="Kavchok S."/>
            <person name="Keizer G."/>
            <person name="Linton E."/>
            <person name="Llaca V."/>
            <person name="Song R."/>
            <person name="Tanyolac B."/>
            <person name="Young S."/>
            <person name="Ho-Il K."/>
            <person name="Hahn J.H."/>
            <person name="Sangsakoo G."/>
            <person name="Vanavichit A."/>
            <person name="de Mattos Luiz.A.T."/>
            <person name="Zimmer P.D."/>
            <person name="Malone G."/>
            <person name="Dellagostin O."/>
            <person name="de Oliveira A.C."/>
            <person name="Bevan M."/>
            <person name="Bancroft I."/>
            <person name="Minx P."/>
            <person name="Cordum H."/>
            <person name="Wilson R."/>
            <person name="Cheng Z."/>
            <person name="Jin W."/>
            <person name="Jiang J."/>
            <person name="Leong S.A."/>
            <person name="Iwama H."/>
            <person name="Gojobori T."/>
            <person name="Itoh T."/>
            <person name="Niimura Y."/>
            <person name="Fujii Y."/>
            <person name="Habara T."/>
            <person name="Sakai H."/>
            <person name="Sato Y."/>
            <person name="Wilson G."/>
            <person name="Kumar K."/>
            <person name="McCouch S."/>
            <person name="Juretic N."/>
            <person name="Hoen D."/>
            <person name="Wright S."/>
            <person name="Bruskiewich R."/>
            <person name="Bureau T."/>
            <person name="Miyao A."/>
            <person name="Hirochika H."/>
            <person name="Nishikawa T."/>
            <person name="Kadowaki K."/>
            <person name="Sugiura M."/>
            <person name="Burr B."/>
            <person name="Sasaki T."/>
        </authorList>
    </citation>
    <scope>NUCLEOTIDE SEQUENCE [LARGE SCALE GENOMIC DNA]</scope>
    <source>
        <strain evidence="3">cv. Nipponbare</strain>
    </source>
</reference>
<dbReference type="Proteomes" id="UP000000763">
    <property type="component" value="Chromosome 8"/>
</dbReference>
<feature type="region of interest" description="Disordered" evidence="1">
    <location>
        <begin position="1"/>
        <end position="73"/>
    </location>
</feature>
<dbReference type="AlphaFoldDB" id="Q6Z947"/>
<evidence type="ECO:0000313" key="3">
    <source>
        <dbReference type="Proteomes" id="UP000000763"/>
    </source>
</evidence>
<evidence type="ECO:0000256" key="1">
    <source>
        <dbReference type="SAM" id="MobiDB-lite"/>
    </source>
</evidence>
<proteinExistence type="predicted"/>
<accession>Q6Z947</accession>
<gene>
    <name evidence="2" type="primary">P0035F08.16</name>
</gene>
<feature type="compositionally biased region" description="Low complexity" evidence="1">
    <location>
        <begin position="50"/>
        <end position="60"/>
    </location>
</feature>
<name>Q6Z947_ORYSJ</name>